<dbReference type="AlphaFoldDB" id="A0A371EEW9"/>
<evidence type="ECO:0000313" key="1">
    <source>
        <dbReference type="EMBL" id="RDX64567.1"/>
    </source>
</evidence>
<accession>A0A371EEW9</accession>
<dbReference type="Proteomes" id="UP000257109">
    <property type="component" value="Unassembled WGS sequence"/>
</dbReference>
<organism evidence="1 2">
    <name type="scientific">Mucuna pruriens</name>
    <name type="common">Velvet bean</name>
    <name type="synonym">Dolichos pruriens</name>
    <dbReference type="NCBI Taxonomy" id="157652"/>
    <lineage>
        <taxon>Eukaryota</taxon>
        <taxon>Viridiplantae</taxon>
        <taxon>Streptophyta</taxon>
        <taxon>Embryophyta</taxon>
        <taxon>Tracheophyta</taxon>
        <taxon>Spermatophyta</taxon>
        <taxon>Magnoliopsida</taxon>
        <taxon>eudicotyledons</taxon>
        <taxon>Gunneridae</taxon>
        <taxon>Pentapetalae</taxon>
        <taxon>rosids</taxon>
        <taxon>fabids</taxon>
        <taxon>Fabales</taxon>
        <taxon>Fabaceae</taxon>
        <taxon>Papilionoideae</taxon>
        <taxon>50 kb inversion clade</taxon>
        <taxon>NPAAA clade</taxon>
        <taxon>indigoferoid/millettioid clade</taxon>
        <taxon>Phaseoleae</taxon>
        <taxon>Mucuna</taxon>
    </lineage>
</organism>
<sequence>YLGSITQNDGEIKGDVNHGIQARKNFHTTIRSVMLYGSHGSECWIVKSQQDIELNVAKMRMLQ</sequence>
<feature type="non-terminal residue" evidence="1">
    <location>
        <position position="1"/>
    </location>
</feature>
<protein>
    <submittedName>
        <fullName evidence="1">Uncharacterized protein</fullName>
    </submittedName>
</protein>
<gene>
    <name evidence="1" type="ORF">CR513_56862</name>
</gene>
<evidence type="ECO:0000313" key="2">
    <source>
        <dbReference type="Proteomes" id="UP000257109"/>
    </source>
</evidence>
<keyword evidence="2" id="KW-1185">Reference proteome</keyword>
<dbReference type="EMBL" id="QJKJ01014323">
    <property type="protein sequence ID" value="RDX64567.1"/>
    <property type="molecule type" value="Genomic_DNA"/>
</dbReference>
<comment type="caution">
    <text evidence="1">The sequence shown here is derived from an EMBL/GenBank/DDBJ whole genome shotgun (WGS) entry which is preliminary data.</text>
</comment>
<name>A0A371EEW9_MUCPR</name>
<proteinExistence type="predicted"/>
<reference evidence="1" key="1">
    <citation type="submission" date="2018-05" db="EMBL/GenBank/DDBJ databases">
        <title>Draft genome of Mucuna pruriens seed.</title>
        <authorList>
            <person name="Nnadi N.E."/>
            <person name="Vos R."/>
            <person name="Hasami M.H."/>
            <person name="Devisetty U.K."/>
            <person name="Aguiy J.C."/>
        </authorList>
    </citation>
    <scope>NUCLEOTIDE SEQUENCE [LARGE SCALE GENOMIC DNA]</scope>
    <source>
        <strain evidence="1">JCA_2017</strain>
    </source>
</reference>